<organism evidence="2 3">
    <name type="scientific">Tetrapyrgos nigripes</name>
    <dbReference type="NCBI Taxonomy" id="182062"/>
    <lineage>
        <taxon>Eukaryota</taxon>
        <taxon>Fungi</taxon>
        <taxon>Dikarya</taxon>
        <taxon>Basidiomycota</taxon>
        <taxon>Agaricomycotina</taxon>
        <taxon>Agaricomycetes</taxon>
        <taxon>Agaricomycetidae</taxon>
        <taxon>Agaricales</taxon>
        <taxon>Marasmiineae</taxon>
        <taxon>Marasmiaceae</taxon>
        <taxon>Tetrapyrgos</taxon>
    </lineage>
</organism>
<keyword evidence="3" id="KW-1185">Reference proteome</keyword>
<protein>
    <submittedName>
        <fullName evidence="2">Uncharacterized protein</fullName>
    </submittedName>
</protein>
<gene>
    <name evidence="2" type="ORF">D9758_010720</name>
</gene>
<evidence type="ECO:0000256" key="1">
    <source>
        <dbReference type="SAM" id="MobiDB-lite"/>
    </source>
</evidence>
<dbReference type="EMBL" id="JAACJM010000060">
    <property type="protein sequence ID" value="KAF5354425.1"/>
    <property type="molecule type" value="Genomic_DNA"/>
</dbReference>
<name>A0A8H5D6F0_9AGAR</name>
<comment type="caution">
    <text evidence="2">The sequence shown here is derived from an EMBL/GenBank/DDBJ whole genome shotgun (WGS) entry which is preliminary data.</text>
</comment>
<feature type="compositionally biased region" description="Low complexity" evidence="1">
    <location>
        <begin position="38"/>
        <end position="80"/>
    </location>
</feature>
<evidence type="ECO:0000313" key="3">
    <source>
        <dbReference type="Proteomes" id="UP000559256"/>
    </source>
</evidence>
<evidence type="ECO:0000313" key="2">
    <source>
        <dbReference type="EMBL" id="KAF5354425.1"/>
    </source>
</evidence>
<reference evidence="2 3" key="1">
    <citation type="journal article" date="2020" name="ISME J.">
        <title>Uncovering the hidden diversity of litter-decomposition mechanisms in mushroom-forming fungi.</title>
        <authorList>
            <person name="Floudas D."/>
            <person name="Bentzer J."/>
            <person name="Ahren D."/>
            <person name="Johansson T."/>
            <person name="Persson P."/>
            <person name="Tunlid A."/>
        </authorList>
    </citation>
    <scope>NUCLEOTIDE SEQUENCE [LARGE SCALE GENOMIC DNA]</scope>
    <source>
        <strain evidence="2 3">CBS 291.85</strain>
    </source>
</reference>
<sequence>MHGLYLTAFGSQLLAKHGLMNHQIFDSVDWSALGSDETTAGADGPSTSTSTPAPSTHGPVPSTATSSTDTPAVTDTSPSA</sequence>
<dbReference type="AlphaFoldDB" id="A0A8H5D6F0"/>
<feature type="region of interest" description="Disordered" evidence="1">
    <location>
        <begin position="34"/>
        <end position="80"/>
    </location>
</feature>
<accession>A0A8H5D6F0</accession>
<proteinExistence type="predicted"/>
<dbReference type="Proteomes" id="UP000559256">
    <property type="component" value="Unassembled WGS sequence"/>
</dbReference>